<proteinExistence type="predicted"/>
<dbReference type="AlphaFoldDB" id="A0A4R1Q8A0"/>
<sequence>MNKIMKKVTVFSMIGLMQVGLGVSVIEASPFQPGSHRLEQQQRDDRHRQEQERNHRIKAENERHEREMKRRPHESKKDWHERQKKEKERHQNAIRDIAALLISRSR</sequence>
<organism evidence="2 3">
    <name type="scientific">Anaerospora hongkongensis</name>
    <dbReference type="NCBI Taxonomy" id="244830"/>
    <lineage>
        <taxon>Bacteria</taxon>
        <taxon>Bacillati</taxon>
        <taxon>Bacillota</taxon>
        <taxon>Negativicutes</taxon>
        <taxon>Selenomonadales</taxon>
        <taxon>Sporomusaceae</taxon>
        <taxon>Anaerospora</taxon>
    </lineage>
</organism>
<evidence type="ECO:0000256" key="1">
    <source>
        <dbReference type="SAM" id="MobiDB-lite"/>
    </source>
</evidence>
<gene>
    <name evidence="2" type="ORF">EV210_10343</name>
</gene>
<feature type="compositionally biased region" description="Basic and acidic residues" evidence="1">
    <location>
        <begin position="36"/>
        <end position="68"/>
    </location>
</feature>
<evidence type="ECO:0000313" key="2">
    <source>
        <dbReference type="EMBL" id="TCL38571.1"/>
    </source>
</evidence>
<keyword evidence="3" id="KW-1185">Reference proteome</keyword>
<comment type="caution">
    <text evidence="2">The sequence shown here is derived from an EMBL/GenBank/DDBJ whole genome shotgun (WGS) entry which is preliminary data.</text>
</comment>
<feature type="compositionally biased region" description="Basic and acidic residues" evidence="1">
    <location>
        <begin position="75"/>
        <end position="93"/>
    </location>
</feature>
<accession>A0A4R1Q8A0</accession>
<protein>
    <submittedName>
        <fullName evidence="2">Uncharacterized protein</fullName>
    </submittedName>
</protein>
<dbReference type="EMBL" id="SLUI01000003">
    <property type="protein sequence ID" value="TCL38571.1"/>
    <property type="molecule type" value="Genomic_DNA"/>
</dbReference>
<dbReference type="OrthoDB" id="1685126at2"/>
<feature type="region of interest" description="Disordered" evidence="1">
    <location>
        <begin position="32"/>
        <end position="106"/>
    </location>
</feature>
<dbReference type="RefSeq" id="WP_132076536.1">
    <property type="nucleotide sequence ID" value="NZ_DALYTA010000033.1"/>
</dbReference>
<name>A0A4R1Q8A0_9FIRM</name>
<dbReference type="Proteomes" id="UP000295063">
    <property type="component" value="Unassembled WGS sequence"/>
</dbReference>
<evidence type="ECO:0000313" key="3">
    <source>
        <dbReference type="Proteomes" id="UP000295063"/>
    </source>
</evidence>
<reference evidence="2 3" key="1">
    <citation type="submission" date="2019-03" db="EMBL/GenBank/DDBJ databases">
        <title>Genomic Encyclopedia of Type Strains, Phase IV (KMG-IV): sequencing the most valuable type-strain genomes for metagenomic binning, comparative biology and taxonomic classification.</title>
        <authorList>
            <person name="Goeker M."/>
        </authorList>
    </citation>
    <scope>NUCLEOTIDE SEQUENCE [LARGE SCALE GENOMIC DNA]</scope>
    <source>
        <strain evidence="2 3">DSM 15969</strain>
    </source>
</reference>